<dbReference type="InterPro" id="IPR008844">
    <property type="entry name" value="Spore_GerAC-like"/>
</dbReference>
<evidence type="ECO:0000259" key="8">
    <source>
        <dbReference type="Pfam" id="PF05504"/>
    </source>
</evidence>
<evidence type="ECO:0000313" key="11">
    <source>
        <dbReference type="Proteomes" id="UP000052946"/>
    </source>
</evidence>
<reference evidence="10 11" key="2">
    <citation type="journal article" date="2016" name="Genome Announc.">
        <title>Draft Genome Sequence of Oceanobacillus picturae Heshi-B3, Isolated from Fermented Rice Bran in a Traditional Japanese Seafood Dish.</title>
        <authorList>
            <person name="Akuzawa S."/>
            <person name="Nagaoka J."/>
            <person name="Kanekatsu M."/>
            <person name="Kanesaki Y."/>
            <person name="Suzuki T."/>
        </authorList>
    </citation>
    <scope>NUCLEOTIDE SEQUENCE [LARGE SCALE GENOMIC DNA]</scope>
    <source>
        <strain evidence="10 11">Heshi-B3</strain>
    </source>
</reference>
<dbReference type="InterPro" id="IPR046953">
    <property type="entry name" value="Spore_GerAC-like_C"/>
</dbReference>
<dbReference type="PANTHER" id="PTHR35789">
    <property type="entry name" value="SPORE GERMINATION PROTEIN B3"/>
    <property type="match status" value="1"/>
</dbReference>
<accession>A0A0U9HGY8</accession>
<name>A0A0U9HGY8_9BACI</name>
<comment type="caution">
    <text evidence="10">The sequence shown here is derived from an EMBL/GenBank/DDBJ whole genome shotgun (WGS) entry which is preliminary data.</text>
</comment>
<comment type="subcellular location">
    <subcellularLocation>
        <location evidence="1">Membrane</location>
        <topology evidence="1">Lipid-anchor</topology>
    </subcellularLocation>
</comment>
<dbReference type="NCBIfam" id="TIGR02887">
    <property type="entry name" value="spore_ger_x_C"/>
    <property type="match status" value="1"/>
</dbReference>
<evidence type="ECO:0000256" key="1">
    <source>
        <dbReference type="ARBA" id="ARBA00004635"/>
    </source>
</evidence>
<dbReference type="Proteomes" id="UP000052946">
    <property type="component" value="Unassembled WGS sequence"/>
</dbReference>
<reference evidence="11" key="1">
    <citation type="submission" date="2015-07" db="EMBL/GenBank/DDBJ databases">
        <title>Draft Genome Sequence of Oceanobacillus picturae Heshi-B3 that Was Isolated from Fermented Rice Bran with Aging Salted Mackerel, Which Was Named Heshiko as Traditional Fermented Seafood in Japan.</title>
        <authorList>
            <person name="Akuzawa S."/>
            <person name="Nakagawa J."/>
            <person name="Kanekatsu T."/>
            <person name="Kanesaki Y."/>
            <person name="Suzuki T."/>
        </authorList>
    </citation>
    <scope>NUCLEOTIDE SEQUENCE [LARGE SCALE GENOMIC DNA]</scope>
    <source>
        <strain evidence="11">Heshi-B3</strain>
    </source>
</reference>
<evidence type="ECO:0000256" key="5">
    <source>
        <dbReference type="ARBA" id="ARBA00023136"/>
    </source>
</evidence>
<feature type="domain" description="Spore germination protein N-terminal" evidence="9">
    <location>
        <begin position="23"/>
        <end position="204"/>
    </location>
</feature>
<dbReference type="Pfam" id="PF05504">
    <property type="entry name" value="Spore_GerAC"/>
    <property type="match status" value="1"/>
</dbReference>
<evidence type="ECO:0000256" key="2">
    <source>
        <dbReference type="ARBA" id="ARBA00007886"/>
    </source>
</evidence>
<keyword evidence="6" id="KW-0564">Palmitate</keyword>
<dbReference type="AlphaFoldDB" id="A0A0U9HGY8"/>
<dbReference type="PANTHER" id="PTHR35789:SF1">
    <property type="entry name" value="SPORE GERMINATION PROTEIN B3"/>
    <property type="match status" value="1"/>
</dbReference>
<keyword evidence="4" id="KW-0732">Signal</keyword>
<dbReference type="Gene3D" id="3.30.300.210">
    <property type="entry name" value="Nutrient germinant receptor protein C, domain 3"/>
    <property type="match status" value="1"/>
</dbReference>
<dbReference type="InterPro" id="IPR038501">
    <property type="entry name" value="Spore_GerAC_C_sf"/>
</dbReference>
<dbReference type="PROSITE" id="PS51257">
    <property type="entry name" value="PROKAR_LIPOPROTEIN"/>
    <property type="match status" value="1"/>
</dbReference>
<dbReference type="GO" id="GO:0009847">
    <property type="term" value="P:spore germination"/>
    <property type="evidence" value="ECO:0007669"/>
    <property type="project" value="InterPro"/>
</dbReference>
<evidence type="ECO:0000256" key="7">
    <source>
        <dbReference type="ARBA" id="ARBA00023288"/>
    </source>
</evidence>
<organism evidence="10 11">
    <name type="scientific">Oceanobacillus picturae</name>
    <dbReference type="NCBI Taxonomy" id="171693"/>
    <lineage>
        <taxon>Bacteria</taxon>
        <taxon>Bacillati</taxon>
        <taxon>Bacillota</taxon>
        <taxon>Bacilli</taxon>
        <taxon>Bacillales</taxon>
        <taxon>Bacillaceae</taxon>
        <taxon>Oceanobacillus</taxon>
    </lineage>
</organism>
<keyword evidence="5" id="KW-0472">Membrane</keyword>
<comment type="similarity">
    <text evidence="2">Belongs to the GerABKC lipoprotein family.</text>
</comment>
<dbReference type="GO" id="GO:0016020">
    <property type="term" value="C:membrane"/>
    <property type="evidence" value="ECO:0007669"/>
    <property type="project" value="UniProtKB-SubCell"/>
</dbReference>
<evidence type="ECO:0000256" key="6">
    <source>
        <dbReference type="ARBA" id="ARBA00023139"/>
    </source>
</evidence>
<dbReference type="Gene3D" id="6.20.190.10">
    <property type="entry name" value="Nutrient germinant receptor protein C, domain 1"/>
    <property type="match status" value="1"/>
</dbReference>
<dbReference type="EMBL" id="BBXV01000048">
    <property type="protein sequence ID" value="GAQ19512.1"/>
    <property type="molecule type" value="Genomic_DNA"/>
</dbReference>
<dbReference type="OrthoDB" id="2569624at2"/>
<keyword evidence="3" id="KW-0309">Germination</keyword>
<evidence type="ECO:0000256" key="3">
    <source>
        <dbReference type="ARBA" id="ARBA00022544"/>
    </source>
</evidence>
<keyword evidence="7" id="KW-0449">Lipoprotein</keyword>
<feature type="domain" description="Spore germination GerAC-like C-terminal" evidence="8">
    <location>
        <begin position="221"/>
        <end position="382"/>
    </location>
</feature>
<dbReference type="Pfam" id="PF25198">
    <property type="entry name" value="Spore_GerAC_N"/>
    <property type="match status" value="1"/>
</dbReference>
<sequence>MLLNKKVFVCLISSTIFLAGCWDRVDIEERGFIVGTAIDLVKQKTENQYEVLMTNQFVIPSGIGTLMQGGGQQEAFMNVSEKGTSVFRTNRKFSRINSQVPFYQHLKVLVVSEEVITQPHLFSNIMDFFIRDHALRRSIRLLVAHEGAKEILNSTPENTDVPAMYLDDLMENVDRNTNTIKPIHIGEIQELILNEQSYVLPAVKKEGPLAEYGNVVVMDGKSNQMVGSLNEEETSGLGFINGHTEGGVLEVQVDESSLVVEITKINQKMKITNTQRDNVEVEISILIDGNIAEHYGTESVLDEKYVKKAEASAEKKVKEFTAKTIEKVQKDLQVDVLGIGKKLYQSHYDFWQEVKEDWEQGESYFSSAVIKVNTEVRIDRIGSADRVKMQEE</sequence>
<evidence type="ECO:0000256" key="4">
    <source>
        <dbReference type="ARBA" id="ARBA00022729"/>
    </source>
</evidence>
<proteinExistence type="inferred from homology"/>
<protein>
    <submittedName>
        <fullName evidence="10">Spore germination protein A3</fullName>
    </submittedName>
</protein>
<gene>
    <name evidence="10" type="ORF">OPHB3_3481</name>
</gene>
<evidence type="ECO:0000259" key="9">
    <source>
        <dbReference type="Pfam" id="PF25198"/>
    </source>
</evidence>
<evidence type="ECO:0000313" key="10">
    <source>
        <dbReference type="EMBL" id="GAQ19512.1"/>
    </source>
</evidence>
<dbReference type="InterPro" id="IPR057336">
    <property type="entry name" value="GerAC_N"/>
</dbReference>
<dbReference type="RefSeq" id="WP_058951129.1">
    <property type="nucleotide sequence ID" value="NZ_BBXV01000048.1"/>
</dbReference>